<evidence type="ECO:0000313" key="5">
    <source>
        <dbReference type="EMBL" id="RNI13290.1"/>
    </source>
</evidence>
<dbReference type="InterPro" id="IPR023467">
    <property type="entry name" value="MeTrfase_MtrH/MtxH"/>
</dbReference>
<dbReference type="GO" id="GO:0008168">
    <property type="term" value="F:methyltransferase activity"/>
    <property type="evidence" value="ECO:0007669"/>
    <property type="project" value="UniProtKB-KW"/>
</dbReference>
<comment type="similarity">
    <text evidence="1">Belongs to the MtrH family.</text>
</comment>
<dbReference type="STRING" id="523843.SAMN06264941_0657"/>
<reference evidence="5 9" key="4">
    <citation type="submission" date="2018-10" db="EMBL/GenBank/DDBJ databases">
        <title>Cultivation of a novel Methanohalophilus strain from Kebrit Deep of the Red Sea and a genomic comparison of members of the genus Methanohalophilus.</title>
        <authorList>
            <person name="Guan Y."/>
            <person name="Ngugi D.K."/>
            <person name="Stingl U."/>
        </authorList>
    </citation>
    <scope>NUCLEOTIDE SEQUENCE [LARGE SCALE GENOMIC DNA]</scope>
    <source>
        <strain evidence="5 9">DSM 7471</strain>
    </source>
</reference>
<dbReference type="GO" id="GO:0006730">
    <property type="term" value="P:one-carbon metabolic process"/>
    <property type="evidence" value="ECO:0007669"/>
    <property type="project" value="InterPro"/>
</dbReference>
<evidence type="ECO:0000313" key="7">
    <source>
        <dbReference type="Proteomes" id="UP000185713"/>
    </source>
</evidence>
<dbReference type="SUPFAM" id="SSF51717">
    <property type="entry name" value="Dihydropteroate synthetase-like"/>
    <property type="match status" value="1"/>
</dbReference>
<reference evidence="8" key="2">
    <citation type="submission" date="2017-04" db="EMBL/GenBank/DDBJ databases">
        <authorList>
            <person name="Varghese N."/>
            <person name="Submissions S."/>
        </authorList>
    </citation>
    <scope>NUCLEOTIDE SEQUENCE [LARGE SCALE GENOMIC DNA]</scope>
    <source>
        <strain evidence="8">FDF-1</strain>
    </source>
</reference>
<evidence type="ECO:0000256" key="3">
    <source>
        <dbReference type="ARBA" id="ARBA00022679"/>
    </source>
</evidence>
<dbReference type="OrthoDB" id="18811at2157"/>
<evidence type="ECO:0000313" key="8">
    <source>
        <dbReference type="Proteomes" id="UP000193969"/>
    </source>
</evidence>
<keyword evidence="3 4" id="KW-0808">Transferase</keyword>
<organism evidence="4 7">
    <name type="scientific">Methanohalophilus portucalensis FDF-1</name>
    <dbReference type="NCBI Taxonomy" id="523843"/>
    <lineage>
        <taxon>Archaea</taxon>
        <taxon>Methanobacteriati</taxon>
        <taxon>Methanobacteriota</taxon>
        <taxon>Stenosarchaea group</taxon>
        <taxon>Methanomicrobia</taxon>
        <taxon>Methanosarcinales</taxon>
        <taxon>Methanosarcinaceae</taxon>
        <taxon>Methanohalophilus</taxon>
    </lineage>
</organism>
<gene>
    <name evidence="5" type="primary">mtrH</name>
    <name evidence="5" type="ORF">EFE41_01540</name>
    <name evidence="4" type="ORF">MPF_0687</name>
    <name evidence="6" type="ORF">SAMN06264941_0657</name>
</gene>
<accession>A0A1L9C5S5</accession>
<reference evidence="6" key="3">
    <citation type="submission" date="2017-04" db="EMBL/GenBank/DDBJ databases">
        <authorList>
            <person name="Afonso C.L."/>
            <person name="Miller P.J."/>
            <person name="Scott M.A."/>
            <person name="Spackman E."/>
            <person name="Goraichik I."/>
            <person name="Dimitrov K.M."/>
            <person name="Suarez D.L."/>
            <person name="Swayne D.E."/>
        </authorList>
    </citation>
    <scope>NUCLEOTIDE SEQUENCE [LARGE SCALE GENOMIC DNA]</scope>
    <source>
        <strain evidence="6">FDF-1</strain>
    </source>
</reference>
<evidence type="ECO:0000256" key="1">
    <source>
        <dbReference type="ARBA" id="ARBA00006230"/>
    </source>
</evidence>
<dbReference type="GO" id="GO:0032259">
    <property type="term" value="P:methylation"/>
    <property type="evidence" value="ECO:0007669"/>
    <property type="project" value="UniProtKB-KW"/>
</dbReference>
<dbReference type="Proteomes" id="UP000278252">
    <property type="component" value="Unassembled WGS sequence"/>
</dbReference>
<keyword evidence="2 4" id="KW-0489">Methyltransferase</keyword>
<dbReference type="AlphaFoldDB" id="A0A1L9C5S5"/>
<evidence type="ECO:0000313" key="9">
    <source>
        <dbReference type="Proteomes" id="UP000278252"/>
    </source>
</evidence>
<sequence length="310" mass="33566">MFRFQKDQKIANIAGVKIGGNPGELPTALAGTIFYEGHDIVEDANEGLFDRKIAEDLLNSQRASSDETGNPCLVHIFGNTEQALSNYIDFVSEITDSPFLIDSPDPLARMAAAEYVSEIGLGDRAVYNSINMTIGEKECKVLKDSDIDSSIVLGFNAMDSGFKGRMQLLESGTSSMDKGLIDISLECGMCNILIDPGITPMGNGSGVSLRITLAAKAKWGLPVGSGIHNAPSSWEWLRDKKKHDPLVFKMCDIASAVMQQAAAGNFVLYGPIENAPYIFPVAAMSDIMIYESAEEFEIEPASSHPFNRLV</sequence>
<dbReference type="RefSeq" id="WP_072359039.1">
    <property type="nucleotide sequence ID" value="NZ_FXBN01000001.1"/>
</dbReference>
<keyword evidence="8" id="KW-1185">Reference proteome</keyword>
<dbReference type="EC" id="2.1.1.86" evidence="5"/>
<evidence type="ECO:0000256" key="2">
    <source>
        <dbReference type="ARBA" id="ARBA00022603"/>
    </source>
</evidence>
<dbReference type="EMBL" id="FXBN01000001">
    <property type="protein sequence ID" value="SMH32986.1"/>
    <property type="molecule type" value="Genomic_DNA"/>
</dbReference>
<evidence type="ECO:0000313" key="4">
    <source>
        <dbReference type="EMBL" id="OJH49899.1"/>
    </source>
</evidence>
<protein>
    <submittedName>
        <fullName evidence="5">Tetrahydromethanopterin S-methyltransferase subunit H</fullName>
        <ecNumber evidence="5">2.1.1.86</ecNumber>
    </submittedName>
    <submittedName>
        <fullName evidence="4">Tetrahydromethanopterin S-methyltransferase, subunit H</fullName>
    </submittedName>
</protein>
<dbReference type="PIRSF" id="PIRSF500206">
    <property type="entry name" value="MtrH"/>
    <property type="match status" value="1"/>
</dbReference>
<dbReference type="Pfam" id="PF02007">
    <property type="entry name" value="MtrH"/>
    <property type="match status" value="1"/>
</dbReference>
<evidence type="ECO:0000313" key="6">
    <source>
        <dbReference type="EMBL" id="SMH32986.1"/>
    </source>
</evidence>
<dbReference type="EMBL" id="RJJH01000001">
    <property type="protein sequence ID" value="RNI13290.1"/>
    <property type="molecule type" value="Genomic_DNA"/>
</dbReference>
<name>A0A1L9C5S5_9EURY</name>
<proteinExistence type="inferred from homology"/>
<dbReference type="Gene3D" id="3.20.20.20">
    <property type="entry name" value="Dihydropteroate synthase-like"/>
    <property type="match status" value="1"/>
</dbReference>
<dbReference type="InterPro" id="IPR028342">
    <property type="entry name" value="MtrH"/>
</dbReference>
<dbReference type="Proteomes" id="UP000193969">
    <property type="component" value="Unassembled WGS sequence"/>
</dbReference>
<dbReference type="Proteomes" id="UP000185713">
    <property type="component" value="Unassembled WGS sequence"/>
</dbReference>
<reference evidence="4 7" key="1">
    <citation type="submission" date="2014-12" db="EMBL/GenBank/DDBJ databases">
        <title>The genome sequence of Methanohalophilus portucalensis strain FDF1.</title>
        <authorList>
            <person name="Lai M.-C."/>
            <person name="Lai S.-J."/>
        </authorList>
    </citation>
    <scope>NUCLEOTIDE SEQUENCE [LARGE SCALE GENOMIC DNA]</scope>
    <source>
        <strain evidence="4 7">FDF-1</strain>
    </source>
</reference>
<dbReference type="NCBIfam" id="TIGR01114">
    <property type="entry name" value="mtrH"/>
    <property type="match status" value="1"/>
</dbReference>
<dbReference type="EMBL" id="JWTK01000002">
    <property type="protein sequence ID" value="OJH49899.1"/>
    <property type="molecule type" value="Genomic_DNA"/>
</dbReference>
<dbReference type="PIRSF" id="PIRSF004960">
    <property type="entry name" value="MtrH_MtxH"/>
    <property type="match status" value="1"/>
</dbReference>
<dbReference type="InterPro" id="IPR011005">
    <property type="entry name" value="Dihydropteroate_synth-like_sf"/>
</dbReference>